<dbReference type="WBParaSite" id="SCUD_0001584001-mRNA-1">
    <property type="protein sequence ID" value="SCUD_0001584001-mRNA-1"/>
    <property type="gene ID" value="SCUD_0001584001"/>
</dbReference>
<evidence type="ECO:0000313" key="1">
    <source>
        <dbReference type="EMBL" id="VDP60267.1"/>
    </source>
</evidence>
<organism evidence="3">
    <name type="scientific">Schistosoma curassoni</name>
    <dbReference type="NCBI Taxonomy" id="6186"/>
    <lineage>
        <taxon>Eukaryota</taxon>
        <taxon>Metazoa</taxon>
        <taxon>Spiralia</taxon>
        <taxon>Lophotrochozoa</taxon>
        <taxon>Platyhelminthes</taxon>
        <taxon>Trematoda</taxon>
        <taxon>Digenea</taxon>
        <taxon>Strigeidida</taxon>
        <taxon>Schistosomatoidea</taxon>
        <taxon>Schistosomatidae</taxon>
        <taxon>Schistosoma</taxon>
    </lineage>
</organism>
<dbReference type="EMBL" id="UZAK01038055">
    <property type="protein sequence ID" value="VDP60267.1"/>
    <property type="molecule type" value="Genomic_DNA"/>
</dbReference>
<evidence type="ECO:0000313" key="2">
    <source>
        <dbReference type="Proteomes" id="UP000279833"/>
    </source>
</evidence>
<dbReference type="AlphaFoldDB" id="A0A183KLC3"/>
<proteinExistence type="predicted"/>
<gene>
    <name evidence="1" type="ORF">SCUD_LOCUS15838</name>
</gene>
<keyword evidence="2" id="KW-1185">Reference proteome</keyword>
<accession>A0A183KLC3</accession>
<sequence>MNRKCFSREHGNQKYRYMRNMYIKILTNDYYEMISATFQTFNNKSFGMYTLSILIYCCNTN</sequence>
<protein>
    <submittedName>
        <fullName evidence="1 3">Uncharacterized protein</fullName>
    </submittedName>
</protein>
<name>A0A183KLC3_9TREM</name>
<reference evidence="3" key="1">
    <citation type="submission" date="2016-06" db="UniProtKB">
        <authorList>
            <consortium name="WormBaseParasite"/>
        </authorList>
    </citation>
    <scope>IDENTIFICATION</scope>
</reference>
<dbReference type="Proteomes" id="UP000279833">
    <property type="component" value="Unassembled WGS sequence"/>
</dbReference>
<evidence type="ECO:0000313" key="3">
    <source>
        <dbReference type="WBParaSite" id="SCUD_0001584001-mRNA-1"/>
    </source>
</evidence>
<reference evidence="1 2" key="2">
    <citation type="submission" date="2018-11" db="EMBL/GenBank/DDBJ databases">
        <authorList>
            <consortium name="Pathogen Informatics"/>
        </authorList>
    </citation>
    <scope>NUCLEOTIDE SEQUENCE [LARGE SCALE GENOMIC DNA]</scope>
    <source>
        <strain evidence="1">Dakar</strain>
        <strain evidence="2">Dakar, Senegal</strain>
    </source>
</reference>